<dbReference type="InterPro" id="IPR045085">
    <property type="entry name" value="HLD_clamp_pol_III_gamma_tau"/>
</dbReference>
<evidence type="ECO:0000256" key="8">
    <source>
        <dbReference type="ARBA" id="ARBA00022840"/>
    </source>
</evidence>
<evidence type="ECO:0000256" key="4">
    <source>
        <dbReference type="ARBA" id="ARBA00022705"/>
    </source>
</evidence>
<keyword evidence="2 11" id="KW-0808">Transferase</keyword>
<dbReference type="AlphaFoldDB" id="A0A523Y1Z5"/>
<proteinExistence type="inferred from homology"/>
<evidence type="ECO:0000256" key="11">
    <source>
        <dbReference type="RuleBase" id="RU364063"/>
    </source>
</evidence>
<dbReference type="GO" id="GO:0003677">
    <property type="term" value="F:DNA binding"/>
    <property type="evidence" value="ECO:0007669"/>
    <property type="project" value="InterPro"/>
</dbReference>
<dbReference type="CDD" id="cd18137">
    <property type="entry name" value="HLD_clamp_pol_III_gamma_tau"/>
    <property type="match status" value="1"/>
</dbReference>
<dbReference type="NCBIfam" id="NF004046">
    <property type="entry name" value="PRK05563.1"/>
    <property type="match status" value="1"/>
</dbReference>
<evidence type="ECO:0000313" key="13">
    <source>
        <dbReference type="EMBL" id="TET85546.1"/>
    </source>
</evidence>
<dbReference type="GO" id="GO:0009360">
    <property type="term" value="C:DNA polymerase III complex"/>
    <property type="evidence" value="ECO:0007669"/>
    <property type="project" value="InterPro"/>
</dbReference>
<dbReference type="PANTHER" id="PTHR11669">
    <property type="entry name" value="REPLICATION FACTOR C / DNA POLYMERASE III GAMMA-TAU SUBUNIT"/>
    <property type="match status" value="1"/>
</dbReference>
<dbReference type="NCBIfam" id="TIGR02397">
    <property type="entry name" value="dnaX_nterm"/>
    <property type="match status" value="1"/>
</dbReference>
<evidence type="ECO:0000256" key="2">
    <source>
        <dbReference type="ARBA" id="ARBA00022679"/>
    </source>
</evidence>
<evidence type="ECO:0000256" key="6">
    <source>
        <dbReference type="ARBA" id="ARBA00022741"/>
    </source>
</evidence>
<evidence type="ECO:0000256" key="10">
    <source>
        <dbReference type="ARBA" id="ARBA00049244"/>
    </source>
</evidence>
<keyword evidence="3 11" id="KW-0548">Nucleotidyltransferase</keyword>
<dbReference type="InterPro" id="IPR003593">
    <property type="entry name" value="AAA+_ATPase"/>
</dbReference>
<accession>A0A523Y1Z5</accession>
<comment type="catalytic activity">
    <reaction evidence="10 11">
        <text>DNA(n) + a 2'-deoxyribonucleoside 5'-triphosphate = DNA(n+1) + diphosphate</text>
        <dbReference type="Rhea" id="RHEA:22508"/>
        <dbReference type="Rhea" id="RHEA-COMP:17339"/>
        <dbReference type="Rhea" id="RHEA-COMP:17340"/>
        <dbReference type="ChEBI" id="CHEBI:33019"/>
        <dbReference type="ChEBI" id="CHEBI:61560"/>
        <dbReference type="ChEBI" id="CHEBI:173112"/>
        <dbReference type="EC" id="2.7.7.7"/>
    </reaction>
</comment>
<dbReference type="GO" id="GO:0005524">
    <property type="term" value="F:ATP binding"/>
    <property type="evidence" value="ECO:0007669"/>
    <property type="project" value="UniProtKB-KW"/>
</dbReference>
<dbReference type="SUPFAM" id="SSF48019">
    <property type="entry name" value="post-AAA+ oligomerization domain-like"/>
    <property type="match status" value="1"/>
</dbReference>
<dbReference type="Pfam" id="PF13177">
    <property type="entry name" value="DNA_pol3_delta2"/>
    <property type="match status" value="1"/>
</dbReference>
<keyword evidence="7" id="KW-0862">Zinc</keyword>
<dbReference type="SUPFAM" id="SSF52540">
    <property type="entry name" value="P-loop containing nucleoside triphosphate hydrolases"/>
    <property type="match status" value="1"/>
</dbReference>
<dbReference type="FunFam" id="3.40.50.300:FF:000014">
    <property type="entry name" value="DNA polymerase III subunit gamma/tau"/>
    <property type="match status" value="1"/>
</dbReference>
<dbReference type="SMART" id="SM00382">
    <property type="entry name" value="AAA"/>
    <property type="match status" value="1"/>
</dbReference>
<dbReference type="CDD" id="cd00009">
    <property type="entry name" value="AAA"/>
    <property type="match status" value="1"/>
</dbReference>
<organism evidence="13 14">
    <name type="scientific">Aerophobetes bacterium</name>
    <dbReference type="NCBI Taxonomy" id="2030807"/>
    <lineage>
        <taxon>Bacteria</taxon>
        <taxon>Candidatus Aerophobota</taxon>
    </lineage>
</organism>
<evidence type="ECO:0000256" key="9">
    <source>
        <dbReference type="ARBA" id="ARBA00022932"/>
    </source>
</evidence>
<sequence length="555" mass="64212">VMAYQVLSRKWRPQLFEEIVGQDHIVRTLKNAISLERIAHAYLFTGMRGTGKTSTARILAKALNCRDGPTISPCNQCDNCQEIMRSESLDVLEIDGASNRGIDEIRELREKARFSPAKARFKIYIIDEVHMLTNPAFNALLKILEEPPPYIIFIFATTDPHKLLPTIISRCQRFDFRKIPTPKILTRLQQIVEKEKISTNKEALTLIAEEAENSMRDGEKILDQTVSYAEGEITEKDVVDILGIVEKRYIFQLTQNILEKNPLANIELINQLLEEGRDPNWLIRGWRKWFRDLVILKMGGNSFLFLSPSEKKEAEKQSSLFTLAQLVHFMDLLSQTRQKLAFSSQPQIDLELLLVELSSDFDIDTSNSREPELMKIYQKILNLEQRLSLKSSLPETEKKEKPKVKTYLTKEEKEKEPTLKETKAVKQEVEEKESNDNEFFEKWPLIVKEIGKKKKTLGTWLQKATLLKVEKNLATLSLKNGFHQETLTRNSNLYLIEETIKEFLSYPFHLKYIVEKGKEKDKPKKTSSSSSEWSELITKAMDIFEGEIVEGKTRR</sequence>
<dbReference type="InterPro" id="IPR012763">
    <property type="entry name" value="DNA_pol_III_sug/sutau_N"/>
</dbReference>
<comment type="caution">
    <text evidence="13">The sequence shown here is derived from an EMBL/GenBank/DDBJ whole genome shotgun (WGS) entry which is preliminary data.</text>
</comment>
<gene>
    <name evidence="11 13" type="primary">dnaX</name>
    <name evidence="13" type="ORF">E3J32_01575</name>
</gene>
<protein>
    <recommendedName>
        <fullName evidence="11">DNA polymerase III subunit gamma/tau</fullName>
        <ecNumber evidence="11">2.7.7.7</ecNumber>
    </recommendedName>
</protein>
<keyword evidence="9 11" id="KW-0239">DNA-directed DNA polymerase</keyword>
<dbReference type="InterPro" id="IPR050238">
    <property type="entry name" value="DNA_Rep/Repair_Clamp_Loader"/>
</dbReference>
<keyword evidence="8 11" id="KW-0067">ATP-binding</keyword>
<dbReference type="FunFam" id="1.10.8.60:FF:000013">
    <property type="entry name" value="DNA polymerase III subunit gamma/tau"/>
    <property type="match status" value="1"/>
</dbReference>
<dbReference type="InterPro" id="IPR038454">
    <property type="entry name" value="DnaA_N_sf"/>
</dbReference>
<comment type="function">
    <text evidence="11">DNA polymerase III is a complex, multichain enzyme responsible for most of the replicative synthesis in bacteria. This DNA polymerase also exhibits 3' to 5' exonuclease activity.</text>
</comment>
<dbReference type="GO" id="GO:0046872">
    <property type="term" value="F:metal ion binding"/>
    <property type="evidence" value="ECO:0007669"/>
    <property type="project" value="UniProtKB-KW"/>
</dbReference>
<dbReference type="InterPro" id="IPR027417">
    <property type="entry name" value="P-loop_NTPase"/>
</dbReference>
<dbReference type="Gene3D" id="3.40.50.300">
    <property type="entry name" value="P-loop containing nucleotide triphosphate hydrolases"/>
    <property type="match status" value="1"/>
</dbReference>
<name>A0A523Y1Z5_UNCAE</name>
<comment type="similarity">
    <text evidence="1 11">Belongs to the DnaX/STICHEL family.</text>
</comment>
<comment type="subunit">
    <text evidence="11">DNA polymerase III contains a core (composed of alpha, epsilon and theta chains) that associates with a tau subunit. This core dimerizes to form the POLIII' complex. PolIII' associates with the gamma complex (composed of gamma, delta, delta', psi and chi chains) and with the beta chain to form the complete DNA polymerase III complex.</text>
</comment>
<dbReference type="Proteomes" id="UP000315669">
    <property type="component" value="Unassembled WGS sequence"/>
</dbReference>
<dbReference type="PANTHER" id="PTHR11669:SF0">
    <property type="entry name" value="PROTEIN STICHEL-LIKE 2"/>
    <property type="match status" value="1"/>
</dbReference>
<keyword evidence="5" id="KW-0479">Metal-binding</keyword>
<feature type="non-terminal residue" evidence="13">
    <location>
        <position position="1"/>
    </location>
</feature>
<evidence type="ECO:0000256" key="1">
    <source>
        <dbReference type="ARBA" id="ARBA00006360"/>
    </source>
</evidence>
<dbReference type="Gene3D" id="3.30.300.180">
    <property type="match status" value="1"/>
</dbReference>
<evidence type="ECO:0000259" key="12">
    <source>
        <dbReference type="SMART" id="SM00382"/>
    </source>
</evidence>
<reference evidence="13 14" key="1">
    <citation type="submission" date="2019-03" db="EMBL/GenBank/DDBJ databases">
        <title>Metabolic potential of uncultured bacteria and archaea associated with petroleum seepage in deep-sea sediments.</title>
        <authorList>
            <person name="Dong X."/>
            <person name="Hubert C."/>
        </authorList>
    </citation>
    <scope>NUCLEOTIDE SEQUENCE [LARGE SCALE GENOMIC DNA]</scope>
    <source>
        <strain evidence="13">E29_bin25</strain>
    </source>
</reference>
<evidence type="ECO:0000256" key="7">
    <source>
        <dbReference type="ARBA" id="ARBA00022833"/>
    </source>
</evidence>
<dbReference type="InterPro" id="IPR022754">
    <property type="entry name" value="DNA_pol_III_gamma-3"/>
</dbReference>
<dbReference type="Pfam" id="PF12169">
    <property type="entry name" value="DNA_pol3_gamma3"/>
    <property type="match status" value="1"/>
</dbReference>
<dbReference type="GO" id="GO:0006261">
    <property type="term" value="P:DNA-templated DNA replication"/>
    <property type="evidence" value="ECO:0007669"/>
    <property type="project" value="TreeGrafter"/>
</dbReference>
<dbReference type="Gene3D" id="1.20.272.10">
    <property type="match status" value="1"/>
</dbReference>
<dbReference type="Gene3D" id="1.10.8.60">
    <property type="match status" value="1"/>
</dbReference>
<dbReference type="GO" id="GO:0003887">
    <property type="term" value="F:DNA-directed DNA polymerase activity"/>
    <property type="evidence" value="ECO:0007669"/>
    <property type="project" value="UniProtKB-KW"/>
</dbReference>
<feature type="domain" description="AAA+ ATPase" evidence="12">
    <location>
        <begin position="38"/>
        <end position="185"/>
    </location>
</feature>
<evidence type="ECO:0000313" key="14">
    <source>
        <dbReference type="Proteomes" id="UP000315669"/>
    </source>
</evidence>
<evidence type="ECO:0000256" key="5">
    <source>
        <dbReference type="ARBA" id="ARBA00022723"/>
    </source>
</evidence>
<keyword evidence="6 11" id="KW-0547">Nucleotide-binding</keyword>
<dbReference type="EC" id="2.7.7.7" evidence="11"/>
<dbReference type="InterPro" id="IPR008921">
    <property type="entry name" value="DNA_pol3_clamp-load_cplx_C"/>
</dbReference>
<dbReference type="Pfam" id="PF22608">
    <property type="entry name" value="DNAX_ATPase_lid"/>
    <property type="match status" value="1"/>
</dbReference>
<keyword evidence="4 11" id="KW-0235">DNA replication</keyword>
<dbReference type="EMBL" id="SOII01000116">
    <property type="protein sequence ID" value="TET85546.1"/>
    <property type="molecule type" value="Genomic_DNA"/>
</dbReference>
<evidence type="ECO:0000256" key="3">
    <source>
        <dbReference type="ARBA" id="ARBA00022695"/>
    </source>
</evidence>